<keyword evidence="1" id="KW-0472">Membrane</keyword>
<dbReference type="SUPFAM" id="SSF48452">
    <property type="entry name" value="TPR-like"/>
    <property type="match status" value="1"/>
</dbReference>
<keyword evidence="3" id="KW-1185">Reference proteome</keyword>
<name>A0A135P809_9HYPH</name>
<dbReference type="EMBL" id="LNUW01000004">
    <property type="protein sequence ID" value="KXG87562.1"/>
    <property type="molecule type" value="Genomic_DNA"/>
</dbReference>
<evidence type="ECO:0000256" key="1">
    <source>
        <dbReference type="SAM" id="Phobius"/>
    </source>
</evidence>
<feature type="transmembrane region" description="Helical" evidence="1">
    <location>
        <begin position="159"/>
        <end position="179"/>
    </location>
</feature>
<dbReference type="InterPro" id="IPR011990">
    <property type="entry name" value="TPR-like_helical_dom_sf"/>
</dbReference>
<dbReference type="RefSeq" id="WP_067652517.1">
    <property type="nucleotide sequence ID" value="NZ_KQ961034.1"/>
</dbReference>
<dbReference type="AlphaFoldDB" id="A0A135P809"/>
<dbReference type="Gene3D" id="1.25.40.10">
    <property type="entry name" value="Tetratricopeptide repeat domain"/>
    <property type="match status" value="1"/>
</dbReference>
<proteinExistence type="predicted"/>
<comment type="caution">
    <text evidence="2">The sequence shown here is derived from an EMBL/GenBank/DDBJ whole genome shotgun (WGS) entry which is preliminary data.</text>
</comment>
<protein>
    <submittedName>
        <fullName evidence="2">Uncharacterized protein</fullName>
    </submittedName>
</protein>
<reference evidence="2 3" key="1">
    <citation type="submission" date="2015-11" db="EMBL/GenBank/DDBJ databases">
        <title>Draft genome sequence of Agrobacterium sp. R89-1.</title>
        <authorList>
            <person name="Zahradnik J."/>
            <person name="Kyslikova E."/>
            <person name="Palyzova A."/>
            <person name="Kyslik P."/>
        </authorList>
    </citation>
    <scope>NUCLEOTIDE SEQUENCE [LARGE SCALE GENOMIC DNA]</scope>
    <source>
        <strain evidence="2 3">R89-1</strain>
    </source>
</reference>
<dbReference type="Proteomes" id="UP000070498">
    <property type="component" value="Unassembled WGS sequence"/>
</dbReference>
<keyword evidence="1" id="KW-0812">Transmembrane</keyword>
<gene>
    <name evidence="2" type="ORF">ATO67_18095</name>
</gene>
<dbReference type="STRING" id="2052828.ATO67_18095"/>
<evidence type="ECO:0000313" key="3">
    <source>
        <dbReference type="Proteomes" id="UP000070498"/>
    </source>
</evidence>
<sequence>MTANGEFIAGAITDKDARAEAERLLSDPRFHASERHRAFLKYICDALFEGRSQAVKAYSIAIDVFNRPTTFDPSSDPIVRIEATRLREALAKYYEQICDEDGVRLDIARGRYIPVFTSRGHAPCVEEEEYCVADDDVVPPAVMSGPSPDRRAMPLNRTFSAFLASMAIVAVCYIAYQFVAPPHRDTDRPVVEMTFADSSGSPEAHMLSETLASSMMRFGTVRLKTSPVSQVANFPAVEQSAYDVSVRYSEDNEGIYLRSRVSDHATGETIWTNEDRRPLGGGVKSKDLTELIHAVSRKIAGPVGVVNATELRQQLPLSTTGNLCVLRGEAAVDQRSYDGLKTARLCLEATIAVDPGDADAMATLARVYLWTGRATGDTSLSARSLELANRSAVVSPNSARAALAQMATLYQVGQNDMSIAAGRRGIVLNPENADLRAKLAIAVFLSGHWEEGVKLAREAVELSGETLRDASFVMILDAYRQGQYAEAVFLARQVPTADTPIAILKLAAVARMGDKANMRKEIAVARMQHPDLERVISSMLTGARYDRDLEQALRVGIRETGLTSSEFAAHDPM</sequence>
<organism evidence="2 3">
    <name type="scientific">Agrobacterium bohemicum</name>
    <dbReference type="NCBI Taxonomy" id="2052828"/>
    <lineage>
        <taxon>Bacteria</taxon>
        <taxon>Pseudomonadati</taxon>
        <taxon>Pseudomonadota</taxon>
        <taxon>Alphaproteobacteria</taxon>
        <taxon>Hyphomicrobiales</taxon>
        <taxon>Rhizobiaceae</taxon>
        <taxon>Rhizobium/Agrobacterium group</taxon>
        <taxon>Agrobacterium</taxon>
    </lineage>
</organism>
<keyword evidence="1" id="KW-1133">Transmembrane helix</keyword>
<accession>A0A135P809</accession>
<evidence type="ECO:0000313" key="2">
    <source>
        <dbReference type="EMBL" id="KXG87562.1"/>
    </source>
</evidence>